<accession>A0A7C8M2N8</accession>
<evidence type="ECO:0000313" key="2">
    <source>
        <dbReference type="EMBL" id="KAF2865841.1"/>
    </source>
</evidence>
<name>A0A7C8M2N8_9PLEO</name>
<gene>
    <name evidence="2" type="ORF">BDV95DRAFT_586008</name>
</gene>
<protein>
    <submittedName>
        <fullName evidence="2">Uncharacterized protein</fullName>
    </submittedName>
</protein>
<feature type="compositionally biased region" description="Low complexity" evidence="1">
    <location>
        <begin position="202"/>
        <end position="217"/>
    </location>
</feature>
<keyword evidence="3" id="KW-1185">Reference proteome</keyword>
<evidence type="ECO:0000313" key="3">
    <source>
        <dbReference type="Proteomes" id="UP000481861"/>
    </source>
</evidence>
<sequence length="372" mass="42309">MRKSLSCLTHESLRLTQVRAEYKGQVLPRSNLQFPDSHHSKQSIRIYCSSYHIYQPGVPTHTHSATKFHSTLYNPAKSTGQEPHHQLSTFTLSMSSTTNIKSDIYDRIKSLESSSRKSTHFSPMTGRLITLRDQMDKASTRTSKLHYGPQILFKEILRGLGKLFPMSADKKLKRQEEMHTSSLTTTSDGEESMPDPHAGKPSASTSESVVETQVSERSMNEESQCPTPLAGSLPESRLESLRDKIDTRVLCVRNNLDTLVREFETASKTKWRYWFQEPELGVLRGIHKRFSSLIDSMMNDIYNFRDWPEFKQYLGAYGSTPKQLALSIEEALVAERAVTGLGSLFRVQGKGDFCHNVYDGRGLDWYQFKVPS</sequence>
<comment type="caution">
    <text evidence="2">The sequence shown here is derived from an EMBL/GenBank/DDBJ whole genome shotgun (WGS) entry which is preliminary data.</text>
</comment>
<dbReference type="EMBL" id="JAADJZ010000031">
    <property type="protein sequence ID" value="KAF2865841.1"/>
    <property type="molecule type" value="Genomic_DNA"/>
</dbReference>
<proteinExistence type="predicted"/>
<evidence type="ECO:0000256" key="1">
    <source>
        <dbReference type="SAM" id="MobiDB-lite"/>
    </source>
</evidence>
<dbReference type="Proteomes" id="UP000481861">
    <property type="component" value="Unassembled WGS sequence"/>
</dbReference>
<reference evidence="2 3" key="1">
    <citation type="submission" date="2020-01" db="EMBL/GenBank/DDBJ databases">
        <authorList>
            <consortium name="DOE Joint Genome Institute"/>
            <person name="Haridas S."/>
            <person name="Albert R."/>
            <person name="Binder M."/>
            <person name="Bloem J."/>
            <person name="Labutti K."/>
            <person name="Salamov A."/>
            <person name="Andreopoulos B."/>
            <person name="Baker S.E."/>
            <person name="Barry K."/>
            <person name="Bills G."/>
            <person name="Bluhm B.H."/>
            <person name="Cannon C."/>
            <person name="Castanera R."/>
            <person name="Culley D.E."/>
            <person name="Daum C."/>
            <person name="Ezra D."/>
            <person name="Gonzalez J.B."/>
            <person name="Henrissat B."/>
            <person name="Kuo A."/>
            <person name="Liang C."/>
            <person name="Lipzen A."/>
            <person name="Lutzoni F."/>
            <person name="Magnuson J."/>
            <person name="Mondo S."/>
            <person name="Nolan M."/>
            <person name="Ohm R."/>
            <person name="Pangilinan J."/>
            <person name="Park H.-J.H."/>
            <person name="Ramirez L."/>
            <person name="Alfaro M."/>
            <person name="Sun H."/>
            <person name="Tritt A."/>
            <person name="Yoshinaga Y."/>
            <person name="Zwiers L.-H.L."/>
            <person name="Turgeon B.G."/>
            <person name="Goodwin S.B."/>
            <person name="Spatafora J.W."/>
            <person name="Crous P.W."/>
            <person name="Grigoriev I.V."/>
        </authorList>
    </citation>
    <scope>NUCLEOTIDE SEQUENCE [LARGE SCALE GENOMIC DNA]</scope>
    <source>
        <strain evidence="2 3">CBS 611.86</strain>
    </source>
</reference>
<dbReference type="AlphaFoldDB" id="A0A7C8M2N8"/>
<organism evidence="2 3">
    <name type="scientific">Massariosphaeria phaeospora</name>
    <dbReference type="NCBI Taxonomy" id="100035"/>
    <lineage>
        <taxon>Eukaryota</taxon>
        <taxon>Fungi</taxon>
        <taxon>Dikarya</taxon>
        <taxon>Ascomycota</taxon>
        <taxon>Pezizomycotina</taxon>
        <taxon>Dothideomycetes</taxon>
        <taxon>Pleosporomycetidae</taxon>
        <taxon>Pleosporales</taxon>
        <taxon>Pleosporales incertae sedis</taxon>
        <taxon>Massariosphaeria</taxon>
    </lineage>
</organism>
<feature type="region of interest" description="Disordered" evidence="1">
    <location>
        <begin position="171"/>
        <end position="236"/>
    </location>
</feature>